<proteinExistence type="predicted"/>
<dbReference type="Proteomes" id="UP000179241">
    <property type="component" value="Unassembled WGS sequence"/>
</dbReference>
<reference evidence="3 4" key="1">
    <citation type="journal article" date="2016" name="Nat. Commun.">
        <title>Thousands of microbial genomes shed light on interconnected biogeochemical processes in an aquifer system.</title>
        <authorList>
            <person name="Anantharaman K."/>
            <person name="Brown C.T."/>
            <person name="Hug L.A."/>
            <person name="Sharon I."/>
            <person name="Castelle C.J."/>
            <person name="Probst A.J."/>
            <person name="Thomas B.C."/>
            <person name="Singh A."/>
            <person name="Wilkins M.J."/>
            <person name="Karaoz U."/>
            <person name="Brodie E.L."/>
            <person name="Williams K.H."/>
            <person name="Hubbard S.S."/>
            <person name="Banfield J.F."/>
        </authorList>
    </citation>
    <scope>NUCLEOTIDE SEQUENCE [LARGE SCALE GENOMIC DNA]</scope>
</reference>
<evidence type="ECO:0000256" key="1">
    <source>
        <dbReference type="SAM" id="MobiDB-lite"/>
    </source>
</evidence>
<keyword evidence="2" id="KW-0472">Membrane</keyword>
<accession>A0A1F8CPX0</accession>
<evidence type="ECO:0000313" key="4">
    <source>
        <dbReference type="Proteomes" id="UP000179241"/>
    </source>
</evidence>
<evidence type="ECO:0000256" key="2">
    <source>
        <dbReference type="SAM" id="Phobius"/>
    </source>
</evidence>
<organism evidence="3 4">
    <name type="scientific">Candidatus Woesebacteria bacterium RIFOXYA1_FULL_43_9</name>
    <dbReference type="NCBI Taxonomy" id="1802534"/>
    <lineage>
        <taxon>Bacteria</taxon>
        <taxon>Candidatus Woeseibacteriota</taxon>
    </lineage>
</organism>
<dbReference type="AlphaFoldDB" id="A0A1F8CPX0"/>
<gene>
    <name evidence="3" type="ORF">A2188_03035</name>
</gene>
<name>A0A1F8CPX0_9BACT</name>
<comment type="caution">
    <text evidence="3">The sequence shown here is derived from an EMBL/GenBank/DDBJ whole genome shotgun (WGS) entry which is preliminary data.</text>
</comment>
<feature type="region of interest" description="Disordered" evidence="1">
    <location>
        <begin position="83"/>
        <end position="102"/>
    </location>
</feature>
<feature type="compositionally biased region" description="Low complexity" evidence="1">
    <location>
        <begin position="84"/>
        <end position="97"/>
    </location>
</feature>
<protein>
    <submittedName>
        <fullName evidence="3">Uncharacterized protein</fullName>
    </submittedName>
</protein>
<feature type="transmembrane region" description="Helical" evidence="2">
    <location>
        <begin position="41"/>
        <end position="63"/>
    </location>
</feature>
<keyword evidence="2" id="KW-1133">Transmembrane helix</keyword>
<sequence>MKDETPAMGLLEQELEELKKKARPAFEGSTMSSVPVKSNKGSVMGVGFFFLLLVLVVAGFFVLKNVSLPQKISLSGVNNKQETEATVTPTASASPAVNNAGSEDYRSTEGGFSLTYKNVFIKSDYIETVNSGVKLIYAPAKGGLTEVDDNGLEVKVIYIKGVKNAQNYAGVMRGKALYQPDKRNVVSVVDSYVNSNKITGYFYTVTGFGVAEDWYFDVDGGLARLEAYYNGTDEQIAEYAKMFREIIDSSKIL</sequence>
<dbReference type="EMBL" id="MGHU01000015">
    <property type="protein sequence ID" value="OGM77615.1"/>
    <property type="molecule type" value="Genomic_DNA"/>
</dbReference>
<evidence type="ECO:0000313" key="3">
    <source>
        <dbReference type="EMBL" id="OGM77615.1"/>
    </source>
</evidence>
<keyword evidence="2" id="KW-0812">Transmembrane</keyword>